<evidence type="ECO:0000313" key="1">
    <source>
        <dbReference type="EMBL" id="GFA47286.1"/>
    </source>
</evidence>
<name>A0A699JQI6_TANCI</name>
<gene>
    <name evidence="1" type="ORF">Tci_619258</name>
</gene>
<protein>
    <submittedName>
        <fullName evidence="1">Uncharacterized protein</fullName>
    </submittedName>
</protein>
<organism evidence="1">
    <name type="scientific">Tanacetum cinerariifolium</name>
    <name type="common">Dalmatian daisy</name>
    <name type="synonym">Chrysanthemum cinerariifolium</name>
    <dbReference type="NCBI Taxonomy" id="118510"/>
    <lineage>
        <taxon>Eukaryota</taxon>
        <taxon>Viridiplantae</taxon>
        <taxon>Streptophyta</taxon>
        <taxon>Embryophyta</taxon>
        <taxon>Tracheophyta</taxon>
        <taxon>Spermatophyta</taxon>
        <taxon>Magnoliopsida</taxon>
        <taxon>eudicotyledons</taxon>
        <taxon>Gunneridae</taxon>
        <taxon>Pentapetalae</taxon>
        <taxon>asterids</taxon>
        <taxon>campanulids</taxon>
        <taxon>Asterales</taxon>
        <taxon>Asteraceae</taxon>
        <taxon>Asteroideae</taxon>
        <taxon>Anthemideae</taxon>
        <taxon>Anthemidinae</taxon>
        <taxon>Tanacetum</taxon>
    </lineage>
</organism>
<feature type="non-terminal residue" evidence="1">
    <location>
        <position position="1"/>
    </location>
</feature>
<proteinExistence type="predicted"/>
<sequence length="123" mass="13994">SSGVGNSSHRIFLTLLFAFRKRQRNSYEKTIADENGEIVGTCYPLVYIYKASKSDPKPPPGYWTVEEFVSINSTTLLSLSPYVLVQNNKPNLFFVRYDVERASPVVEGRVPSRTETTQMQRVL</sequence>
<comment type="caution">
    <text evidence="1">The sequence shown here is derived from an EMBL/GenBank/DDBJ whole genome shotgun (WGS) entry which is preliminary data.</text>
</comment>
<accession>A0A699JQI6</accession>
<dbReference type="AlphaFoldDB" id="A0A699JQI6"/>
<dbReference type="EMBL" id="BKCJ010430146">
    <property type="protein sequence ID" value="GFA47286.1"/>
    <property type="molecule type" value="Genomic_DNA"/>
</dbReference>
<reference evidence="1" key="1">
    <citation type="journal article" date="2019" name="Sci. Rep.">
        <title>Draft genome of Tanacetum cinerariifolium, the natural source of mosquito coil.</title>
        <authorList>
            <person name="Yamashiro T."/>
            <person name="Shiraishi A."/>
            <person name="Satake H."/>
            <person name="Nakayama K."/>
        </authorList>
    </citation>
    <scope>NUCLEOTIDE SEQUENCE</scope>
</reference>